<protein>
    <submittedName>
        <fullName evidence="1">Uncharacterized protein</fullName>
    </submittedName>
</protein>
<organism evidence="1 2">
    <name type="scientific">Micromonospora sicca</name>
    <dbReference type="NCBI Taxonomy" id="2202420"/>
    <lineage>
        <taxon>Bacteria</taxon>
        <taxon>Bacillati</taxon>
        <taxon>Actinomycetota</taxon>
        <taxon>Actinomycetes</taxon>
        <taxon>Micromonosporales</taxon>
        <taxon>Micromonosporaceae</taxon>
        <taxon>Micromonospora</taxon>
    </lineage>
</organism>
<dbReference type="EMBL" id="QGKS01000482">
    <property type="protein sequence ID" value="PWR07360.1"/>
    <property type="molecule type" value="Genomic_DNA"/>
</dbReference>
<evidence type="ECO:0000313" key="2">
    <source>
        <dbReference type="Proteomes" id="UP000246050"/>
    </source>
</evidence>
<accession>A0A317CZL0</accession>
<evidence type="ECO:0000313" key="1">
    <source>
        <dbReference type="EMBL" id="PWR07360.1"/>
    </source>
</evidence>
<dbReference type="AlphaFoldDB" id="A0A317CZL0"/>
<proteinExistence type="predicted"/>
<dbReference type="Proteomes" id="UP000246050">
    <property type="component" value="Unassembled WGS sequence"/>
</dbReference>
<reference evidence="1 2" key="1">
    <citation type="submission" date="2018-05" db="EMBL/GenBank/DDBJ databases">
        <title>Micromonosporas from Atacama Desert.</title>
        <authorList>
            <person name="Carro L."/>
            <person name="Golinska P."/>
            <person name="Klenk H.-P."/>
            <person name="Goodfellow M."/>
        </authorList>
    </citation>
    <scope>NUCLEOTIDE SEQUENCE [LARGE SCALE GENOMIC DNA]</scope>
    <source>
        <strain evidence="1 2">4G51</strain>
    </source>
</reference>
<comment type="caution">
    <text evidence="1">The sequence shown here is derived from an EMBL/GenBank/DDBJ whole genome shotgun (WGS) entry which is preliminary data.</text>
</comment>
<gene>
    <name evidence="1" type="ORF">DKT69_34920</name>
</gene>
<name>A0A317CZL0_9ACTN</name>
<sequence length="112" mass="12319">MPALHLGHLRRPAGEGLSHTSYRLRSRIAVCRHVSLCRPTRTRQLAHSCAADAAAGRVFMMSRILPSGDAYVASLGSLTRAAPMYRAAGTPALRWRVKWRGRDAPLRSLGRC</sequence>